<keyword evidence="5" id="KW-1185">Reference proteome</keyword>
<dbReference type="InterPro" id="IPR021744">
    <property type="entry name" value="CbiG_N"/>
</dbReference>
<dbReference type="InterPro" id="IPR052553">
    <property type="entry name" value="CbiG_hydrolase"/>
</dbReference>
<name>A0ABN6DUI9_9BACT</name>
<protein>
    <submittedName>
        <fullName evidence="4">Cobalt-precorrin 5A hydrolase</fullName>
    </submittedName>
</protein>
<dbReference type="PANTHER" id="PTHR37477:SF1">
    <property type="entry name" value="COBALT-PRECORRIN-5A HYDROLASE"/>
    <property type="match status" value="1"/>
</dbReference>
<gene>
    <name evidence="4" type="primary">cbiG</name>
    <name evidence="4" type="ORF">DESUT3_08160</name>
</gene>
<evidence type="ECO:0000259" key="2">
    <source>
        <dbReference type="Pfam" id="PF11760"/>
    </source>
</evidence>
<dbReference type="Gene3D" id="3.30.420.180">
    <property type="entry name" value="CobE/GbiG C-terminal domain"/>
    <property type="match status" value="1"/>
</dbReference>
<dbReference type="SUPFAM" id="SSF159664">
    <property type="entry name" value="CobE/GbiG C-terminal domain-like"/>
    <property type="match status" value="1"/>
</dbReference>
<organism evidence="4 5">
    <name type="scientific">Desulfuromonas versatilis</name>
    <dbReference type="NCBI Taxonomy" id="2802975"/>
    <lineage>
        <taxon>Bacteria</taxon>
        <taxon>Pseudomonadati</taxon>
        <taxon>Thermodesulfobacteriota</taxon>
        <taxon>Desulfuromonadia</taxon>
        <taxon>Desulfuromonadales</taxon>
        <taxon>Desulfuromonadaceae</taxon>
        <taxon>Desulfuromonas</taxon>
    </lineage>
</organism>
<dbReference type="Gene3D" id="3.40.50.11220">
    <property type="match status" value="1"/>
</dbReference>
<proteinExistence type="predicted"/>
<dbReference type="SUPFAM" id="SSF159672">
    <property type="entry name" value="CbiG N-terminal domain-like"/>
    <property type="match status" value="1"/>
</dbReference>
<dbReference type="InterPro" id="IPR021745">
    <property type="entry name" value="CbiG_mid"/>
</dbReference>
<dbReference type="PANTHER" id="PTHR37477">
    <property type="entry name" value="COBALT-PRECORRIN-5A HYDROLASE"/>
    <property type="match status" value="1"/>
</dbReference>
<feature type="domain" description="Cobalamin synthesis G N-terminal" evidence="2">
    <location>
        <begin position="50"/>
        <end position="130"/>
    </location>
</feature>
<dbReference type="RefSeq" id="WP_221251197.1">
    <property type="nucleotide sequence ID" value="NZ_AP024355.1"/>
</dbReference>
<dbReference type="InterPro" id="IPR038029">
    <property type="entry name" value="GbiG_N_sf"/>
</dbReference>
<evidence type="ECO:0000259" key="3">
    <source>
        <dbReference type="Pfam" id="PF11761"/>
    </source>
</evidence>
<accession>A0ABN6DUI9</accession>
<sequence>MELAIIAITPGGARLARRLGAESNEVDVYLPARYRESDGCRYFAEPVAELLPQLFNRYRGLVCIMATGIVVRVLAPHLRGKQADPAVVVMDEAGRFAISLLSGHLGGANELAHELAELTGGQAVVTTATDVNGLPAWDDVARQAGLGIEPVEHIRHLNSLLLEGKKIALVDRDGLVAGFFEDVPGVRVFGNFAEAMQSGSDGMVFVTHRHLPGLDKQPNLLVLRPRDLVVGIGCNRGTSLEEIEAVVTAELEKAFLSFASIACLATITDKADEQGLHLFARRHGLSVEYHVAEDLNRVELASEISEHALAAVGAKGVCEPAAILSAGGGVLLVKKKKSGNVTVAVAQKQ</sequence>
<dbReference type="Pfam" id="PF11761">
    <property type="entry name" value="CbiG_mid"/>
    <property type="match status" value="1"/>
</dbReference>
<dbReference type="Proteomes" id="UP001319827">
    <property type="component" value="Chromosome"/>
</dbReference>
<dbReference type="EMBL" id="AP024355">
    <property type="protein sequence ID" value="BCR03747.1"/>
    <property type="molecule type" value="Genomic_DNA"/>
</dbReference>
<reference evidence="4 5" key="2">
    <citation type="journal article" date="2021" name="Int. J. Syst. Evol. Microbiol.">
        <title>Isolation and Polyphasic Characterization of Desulfuromonas versatilis sp. Nov., an Electrogenic Bacteria Capable of Versatile Metabolism Isolated from a Graphene Oxide-Reducing Enrichment Culture.</title>
        <authorList>
            <person name="Xie L."/>
            <person name="Yoshida N."/>
            <person name="Ishii S."/>
            <person name="Meng L."/>
        </authorList>
    </citation>
    <scope>NUCLEOTIDE SEQUENCE [LARGE SCALE GENOMIC DNA]</scope>
    <source>
        <strain evidence="4 5">NIT-T3</strain>
    </source>
</reference>
<feature type="domain" description="Cobalamin biosynthesis central region" evidence="3">
    <location>
        <begin position="135"/>
        <end position="225"/>
    </location>
</feature>
<dbReference type="GO" id="GO:0016787">
    <property type="term" value="F:hydrolase activity"/>
    <property type="evidence" value="ECO:0007669"/>
    <property type="project" value="UniProtKB-KW"/>
</dbReference>
<evidence type="ECO:0000259" key="1">
    <source>
        <dbReference type="Pfam" id="PF01890"/>
    </source>
</evidence>
<dbReference type="Pfam" id="PF01890">
    <property type="entry name" value="CbiG_C"/>
    <property type="match status" value="1"/>
</dbReference>
<keyword evidence="4" id="KW-0378">Hydrolase</keyword>
<reference evidence="4 5" key="1">
    <citation type="journal article" date="2016" name="C (Basel)">
        <title>Selective Growth of and Electricity Production by Marine Exoelectrogenic Bacteria in Self-Aggregated Hydrogel of Microbially Reduced Graphene Oxide.</title>
        <authorList>
            <person name="Yoshida N."/>
            <person name="Goto Y."/>
            <person name="Miyata Y."/>
        </authorList>
    </citation>
    <scope>NUCLEOTIDE SEQUENCE [LARGE SCALE GENOMIC DNA]</scope>
    <source>
        <strain evidence="4 5">NIT-T3</strain>
    </source>
</reference>
<evidence type="ECO:0000313" key="5">
    <source>
        <dbReference type="Proteomes" id="UP001319827"/>
    </source>
</evidence>
<feature type="domain" description="CobE/GbiG C-terminal" evidence="1">
    <location>
        <begin position="228"/>
        <end position="346"/>
    </location>
</feature>
<dbReference type="InterPro" id="IPR036518">
    <property type="entry name" value="CobE/GbiG_C_sf"/>
</dbReference>
<dbReference type="Pfam" id="PF11760">
    <property type="entry name" value="CbiG_N"/>
    <property type="match status" value="1"/>
</dbReference>
<evidence type="ECO:0000313" key="4">
    <source>
        <dbReference type="EMBL" id="BCR03747.1"/>
    </source>
</evidence>
<dbReference type="InterPro" id="IPR002750">
    <property type="entry name" value="CobE/GbiG_C"/>
</dbReference>